<gene>
    <name evidence="1" type="ORF">PIB30_072402</name>
</gene>
<comment type="caution">
    <text evidence="1">The sequence shown here is derived from an EMBL/GenBank/DDBJ whole genome shotgun (WGS) entry which is preliminary data.</text>
</comment>
<sequence>METEAFESIREGGIDQIRSSGHSRICDECTSLSKRVLPKVDIKGCKVLVGFEWQGSGNSLAKLGQANKNQ</sequence>
<keyword evidence="2" id="KW-1185">Reference proteome</keyword>
<accession>A0ABU6QNN2</accession>
<evidence type="ECO:0000313" key="2">
    <source>
        <dbReference type="Proteomes" id="UP001341840"/>
    </source>
</evidence>
<feature type="non-terminal residue" evidence="1">
    <location>
        <position position="70"/>
    </location>
</feature>
<protein>
    <submittedName>
        <fullName evidence="1">Uncharacterized protein</fullName>
    </submittedName>
</protein>
<dbReference type="EMBL" id="JASCZI010000857">
    <property type="protein sequence ID" value="MED6113596.1"/>
    <property type="molecule type" value="Genomic_DNA"/>
</dbReference>
<name>A0ABU6QNN2_9FABA</name>
<dbReference type="Proteomes" id="UP001341840">
    <property type="component" value="Unassembled WGS sequence"/>
</dbReference>
<proteinExistence type="predicted"/>
<evidence type="ECO:0000313" key="1">
    <source>
        <dbReference type="EMBL" id="MED6113596.1"/>
    </source>
</evidence>
<organism evidence="1 2">
    <name type="scientific">Stylosanthes scabra</name>
    <dbReference type="NCBI Taxonomy" id="79078"/>
    <lineage>
        <taxon>Eukaryota</taxon>
        <taxon>Viridiplantae</taxon>
        <taxon>Streptophyta</taxon>
        <taxon>Embryophyta</taxon>
        <taxon>Tracheophyta</taxon>
        <taxon>Spermatophyta</taxon>
        <taxon>Magnoliopsida</taxon>
        <taxon>eudicotyledons</taxon>
        <taxon>Gunneridae</taxon>
        <taxon>Pentapetalae</taxon>
        <taxon>rosids</taxon>
        <taxon>fabids</taxon>
        <taxon>Fabales</taxon>
        <taxon>Fabaceae</taxon>
        <taxon>Papilionoideae</taxon>
        <taxon>50 kb inversion clade</taxon>
        <taxon>dalbergioids sensu lato</taxon>
        <taxon>Dalbergieae</taxon>
        <taxon>Pterocarpus clade</taxon>
        <taxon>Stylosanthes</taxon>
    </lineage>
</organism>
<reference evidence="1 2" key="1">
    <citation type="journal article" date="2023" name="Plants (Basel)">
        <title>Bridging the Gap: Combining Genomics and Transcriptomics Approaches to Understand Stylosanthes scabra, an Orphan Legume from the Brazilian Caatinga.</title>
        <authorList>
            <person name="Ferreira-Neto J.R.C."/>
            <person name="da Silva M.D."/>
            <person name="Binneck E."/>
            <person name="de Melo N.F."/>
            <person name="da Silva R.H."/>
            <person name="de Melo A.L.T.M."/>
            <person name="Pandolfi V."/>
            <person name="Bustamante F.O."/>
            <person name="Brasileiro-Vidal A.C."/>
            <person name="Benko-Iseppon A.M."/>
        </authorList>
    </citation>
    <scope>NUCLEOTIDE SEQUENCE [LARGE SCALE GENOMIC DNA]</scope>
    <source>
        <tissue evidence="1">Leaves</tissue>
    </source>
</reference>